<dbReference type="PANTHER" id="PTHR43537:SF44">
    <property type="entry name" value="GNTR FAMILY REGULATORY PROTEIN"/>
    <property type="match status" value="1"/>
</dbReference>
<name>A0A5D4JLF6_9ACTN</name>
<accession>A0A5D4JLF6</accession>
<protein>
    <submittedName>
        <fullName evidence="6">GntR family transcriptional regulator</fullName>
    </submittedName>
</protein>
<dbReference type="InterPro" id="IPR036388">
    <property type="entry name" value="WH-like_DNA-bd_sf"/>
</dbReference>
<dbReference type="EMBL" id="VSZQ01000005">
    <property type="protein sequence ID" value="TYR66307.1"/>
    <property type="molecule type" value="Genomic_DNA"/>
</dbReference>
<keyword evidence="7" id="KW-1185">Reference proteome</keyword>
<dbReference type="RefSeq" id="WP_099128778.1">
    <property type="nucleotide sequence ID" value="NZ_VSZQ01000005.1"/>
</dbReference>
<dbReference type="Proteomes" id="UP000323242">
    <property type="component" value="Unassembled WGS sequence"/>
</dbReference>
<sequence>MSQVLSNSGRPVGPPRRDLIHLDRQHGLMLYQHCVVGACPARHPDGRHLYVVAPDEHLPDGRVRTARPPVRSAHAADYARTVPGHQAVLARSPAPSGVLGRLFEATATGDLRAREDGAERYVAYSDHDTLRWTLTSQLVRDLNDCELVDDLDPRSEPSRHARRLRLGPPLTRREGRQPVMTTPLPERTLLPGPPYGNVRNALRELLVIERSAPGASTAVAPTPAQLTDLAGQWVKAAHTCAADMGSVTQRARWQTMITAVETRQDAHASAGTDVPALCTALRDLLLAMLEYSRLEPPVTGISDYLRSRIADGTCPPGSPLGVARIAAELRLAPVSAVRVKLALADLEAEGVVESTSNGIRVTGTPAGRMERSVQVAQWLRTLIRKGVYPPGSALPRVADLARPLVTPIPVISSAVALLDDEGTVRSGLGVRAVVVQDPGFAVAAPLDLTTVDRRLTLAGWAGSDTSPQRVRETCRRARSWWHHRIAPAPGRVSHTHRTLTSMAARLIPAAHAHHQPHQAEATMRRAAVTALTPQPEVPQEQLWRTACLAAAVLELQELAGDAA</sequence>
<proteinExistence type="predicted"/>
<evidence type="ECO:0000259" key="5">
    <source>
        <dbReference type="PROSITE" id="PS50949"/>
    </source>
</evidence>
<dbReference type="PROSITE" id="PS50949">
    <property type="entry name" value="HTH_GNTR"/>
    <property type="match status" value="1"/>
</dbReference>
<keyword evidence="2" id="KW-0238">DNA-binding</keyword>
<comment type="caution">
    <text evidence="6">The sequence shown here is derived from an EMBL/GenBank/DDBJ whole genome shotgun (WGS) entry which is preliminary data.</text>
</comment>
<dbReference type="GO" id="GO:0003700">
    <property type="term" value="F:DNA-binding transcription factor activity"/>
    <property type="evidence" value="ECO:0007669"/>
    <property type="project" value="InterPro"/>
</dbReference>
<dbReference type="GO" id="GO:0003677">
    <property type="term" value="F:DNA binding"/>
    <property type="evidence" value="ECO:0007669"/>
    <property type="project" value="UniProtKB-KW"/>
</dbReference>
<keyword evidence="1" id="KW-0805">Transcription regulation</keyword>
<dbReference type="InterPro" id="IPR036390">
    <property type="entry name" value="WH_DNA-bd_sf"/>
</dbReference>
<dbReference type="AlphaFoldDB" id="A0A5D4JLF6"/>
<reference evidence="6 7" key="1">
    <citation type="submission" date="2019-08" db="EMBL/GenBank/DDBJ databases">
        <title>Draft genome for granaticin producer strain Streptomyces parvus C05.</title>
        <authorList>
            <person name="Gonzalez-Pimentel J.L."/>
        </authorList>
    </citation>
    <scope>NUCLEOTIDE SEQUENCE [LARGE SCALE GENOMIC DNA]</scope>
    <source>
        <strain evidence="6 7">C05</strain>
    </source>
</reference>
<keyword evidence="3" id="KW-0804">Transcription</keyword>
<evidence type="ECO:0000256" key="3">
    <source>
        <dbReference type="ARBA" id="ARBA00023163"/>
    </source>
</evidence>
<feature type="region of interest" description="Disordered" evidence="4">
    <location>
        <begin position="152"/>
        <end position="177"/>
    </location>
</feature>
<dbReference type="PANTHER" id="PTHR43537">
    <property type="entry name" value="TRANSCRIPTIONAL REGULATOR, GNTR FAMILY"/>
    <property type="match status" value="1"/>
</dbReference>
<feature type="domain" description="HTH gntR-type" evidence="5">
    <location>
        <begin position="369"/>
        <end position="438"/>
    </location>
</feature>
<evidence type="ECO:0000313" key="6">
    <source>
        <dbReference type="EMBL" id="TYR66307.1"/>
    </source>
</evidence>
<evidence type="ECO:0000256" key="1">
    <source>
        <dbReference type="ARBA" id="ARBA00023015"/>
    </source>
</evidence>
<evidence type="ECO:0000256" key="2">
    <source>
        <dbReference type="ARBA" id="ARBA00023125"/>
    </source>
</evidence>
<evidence type="ECO:0000313" key="7">
    <source>
        <dbReference type="Proteomes" id="UP000323242"/>
    </source>
</evidence>
<dbReference type="SUPFAM" id="SSF46785">
    <property type="entry name" value="Winged helix' DNA-binding domain"/>
    <property type="match status" value="2"/>
</dbReference>
<gene>
    <name evidence="6" type="ORF">FY004_01765</name>
</gene>
<evidence type="ECO:0000256" key="4">
    <source>
        <dbReference type="SAM" id="MobiDB-lite"/>
    </source>
</evidence>
<organism evidence="6 7">
    <name type="scientific">Streptomyces parvus</name>
    <dbReference type="NCBI Taxonomy" id="66428"/>
    <lineage>
        <taxon>Bacteria</taxon>
        <taxon>Bacillati</taxon>
        <taxon>Actinomycetota</taxon>
        <taxon>Actinomycetes</taxon>
        <taxon>Kitasatosporales</taxon>
        <taxon>Streptomycetaceae</taxon>
        <taxon>Streptomyces</taxon>
    </lineage>
</organism>
<dbReference type="Gene3D" id="1.10.10.10">
    <property type="entry name" value="Winged helix-like DNA-binding domain superfamily/Winged helix DNA-binding domain"/>
    <property type="match status" value="2"/>
</dbReference>
<dbReference type="InterPro" id="IPR000524">
    <property type="entry name" value="Tscrpt_reg_HTH_GntR"/>
</dbReference>